<accession>A0A4U8SWM1</accession>
<comment type="caution">
    <text evidence="1">The sequence shown here is derived from an EMBL/GenBank/DDBJ whole genome shotgun (WGS) entry which is preliminary data.</text>
</comment>
<dbReference type="EMBL" id="JRPE02000023">
    <property type="protein sequence ID" value="TLD91148.1"/>
    <property type="molecule type" value="Genomic_DNA"/>
</dbReference>
<evidence type="ECO:0000313" key="1">
    <source>
        <dbReference type="EMBL" id="TLD91148.1"/>
    </source>
</evidence>
<dbReference type="AlphaFoldDB" id="A0A4U8SWM1"/>
<dbReference type="RefSeq" id="WP_034588877.1">
    <property type="nucleotide sequence ID" value="NZ_JRPE02000023.1"/>
</dbReference>
<keyword evidence="2" id="KW-1185">Reference proteome</keyword>
<organism evidence="1 2">
    <name type="scientific">Helicobacter magdeburgensis</name>
    <dbReference type="NCBI Taxonomy" id="471858"/>
    <lineage>
        <taxon>Bacteria</taxon>
        <taxon>Pseudomonadati</taxon>
        <taxon>Campylobacterota</taxon>
        <taxon>Epsilonproteobacteria</taxon>
        <taxon>Campylobacterales</taxon>
        <taxon>Helicobacteraceae</taxon>
        <taxon>Helicobacter</taxon>
    </lineage>
</organism>
<proteinExistence type="predicted"/>
<gene>
    <name evidence="1" type="ORF">LS74_010185</name>
</gene>
<protein>
    <submittedName>
        <fullName evidence="1">Uncharacterized protein</fullName>
    </submittedName>
</protein>
<sequence length="86" mass="10144">MKNFKTINYGAYNILVAIVNDEIYFKTEDIKKTLNLDTYKEQMSNKTKFCGIDFALDLAKSSSVYYKDGFALWLEYEYKSMKHDIL</sequence>
<evidence type="ECO:0000313" key="2">
    <source>
        <dbReference type="Proteomes" id="UP000029921"/>
    </source>
</evidence>
<reference evidence="1 2" key="1">
    <citation type="journal article" date="2014" name="Genome Announc.">
        <title>Draft genome sequences of eight enterohepatic helicobacter species isolated from both laboratory and wild rodents.</title>
        <authorList>
            <person name="Sheh A."/>
            <person name="Shen Z."/>
            <person name="Fox J.G."/>
        </authorList>
    </citation>
    <scope>NUCLEOTIDE SEQUENCE [LARGE SCALE GENOMIC DNA]</scope>
    <source>
        <strain evidence="1 2">MIT 96-1001</strain>
    </source>
</reference>
<name>A0A4U8SWM1_9HELI</name>
<dbReference type="Proteomes" id="UP000029921">
    <property type="component" value="Unassembled WGS sequence"/>
</dbReference>